<gene>
    <name evidence="1" type="ORF">LIY65_06605</name>
</gene>
<dbReference type="AlphaFoldDB" id="A0AAW4U1F7"/>
<name>A0AAW4U1F7_9FIRM</name>
<dbReference type="EMBL" id="JAJCGD010000014">
    <property type="protein sequence ID" value="MCB6828364.1"/>
    <property type="molecule type" value="Genomic_DNA"/>
</dbReference>
<sequence length="147" mass="16101">MNVKDIDLGWEKIIKNMKTLDKKVLKVGIQEGDMSADGKNTMAYIGSIHEYGAEHIPQRSFIRSTLDDNSSQIANLSGQLGAKIIEGKQTPEQALNLIGLKVAGMIQEKITDGNFTPLSPATVRAKGDNKPLIDTGRMRASIKHKLE</sequence>
<proteinExistence type="predicted"/>
<accession>A0AAW4U1F7</accession>
<evidence type="ECO:0000313" key="2">
    <source>
        <dbReference type="Proteomes" id="UP001198190"/>
    </source>
</evidence>
<dbReference type="RefSeq" id="WP_008538001.1">
    <property type="nucleotide sequence ID" value="NZ_BSQS01000024.1"/>
</dbReference>
<dbReference type="Proteomes" id="UP001198190">
    <property type="component" value="Unassembled WGS sequence"/>
</dbReference>
<protein>
    <recommendedName>
        <fullName evidence="3">Phage protein, HK97 gp10 family</fullName>
    </recommendedName>
</protein>
<evidence type="ECO:0008006" key="3">
    <source>
        <dbReference type="Google" id="ProtNLM"/>
    </source>
</evidence>
<dbReference type="GeneID" id="62778544"/>
<organism evidence="1 2">
    <name type="scientific">Megamonas funiformis</name>
    <dbReference type="NCBI Taxonomy" id="437897"/>
    <lineage>
        <taxon>Bacteria</taxon>
        <taxon>Bacillati</taxon>
        <taxon>Bacillota</taxon>
        <taxon>Negativicutes</taxon>
        <taxon>Selenomonadales</taxon>
        <taxon>Selenomonadaceae</taxon>
        <taxon>Megamonas</taxon>
    </lineage>
</organism>
<evidence type="ECO:0000313" key="1">
    <source>
        <dbReference type="EMBL" id="MCB6828364.1"/>
    </source>
</evidence>
<reference evidence="1" key="1">
    <citation type="submission" date="2021-10" db="EMBL/GenBank/DDBJ databases">
        <title>Collection of gut derived symbiotic bacterial strains cultured from healthy donors.</title>
        <authorList>
            <person name="Lin H."/>
            <person name="Littmann E."/>
            <person name="Claire K."/>
            <person name="Pamer E."/>
        </authorList>
    </citation>
    <scope>NUCLEOTIDE SEQUENCE</scope>
    <source>
        <strain evidence="1">MSK.7.16</strain>
    </source>
</reference>
<comment type="caution">
    <text evidence="1">The sequence shown here is derived from an EMBL/GenBank/DDBJ whole genome shotgun (WGS) entry which is preliminary data.</text>
</comment>